<dbReference type="Proteomes" id="UP000502611">
    <property type="component" value="Plasmid p-A-Sy"/>
</dbReference>
<dbReference type="AlphaFoldDB" id="A0A084E9V5"/>
<dbReference type="FunFam" id="3.40.630.30:FF:000047">
    <property type="entry name" value="Acetyltransferase, GNAT family"/>
    <property type="match status" value="1"/>
</dbReference>
<keyword evidence="2" id="KW-0808">Transferase</keyword>
<protein>
    <submittedName>
        <fullName evidence="2">Acetyltransferase family protein</fullName>
    </submittedName>
    <submittedName>
        <fullName evidence="3">GNAT family N-acetyltransferase</fullName>
    </submittedName>
</protein>
<name>A0A084E9V5_SPHYA</name>
<dbReference type="GO" id="GO:0008999">
    <property type="term" value="F:protein-N-terminal-alanine acetyltransferase activity"/>
    <property type="evidence" value="ECO:0007669"/>
    <property type="project" value="TreeGrafter"/>
</dbReference>
<dbReference type="EMBL" id="CP053022">
    <property type="protein sequence ID" value="QJR05631.1"/>
    <property type="molecule type" value="Genomic_DNA"/>
</dbReference>
<gene>
    <name evidence="2" type="ORF">CP98_04652</name>
    <name evidence="3" type="ORF">HH800_25455</name>
</gene>
<evidence type="ECO:0000313" key="5">
    <source>
        <dbReference type="Proteomes" id="UP000502611"/>
    </source>
</evidence>
<sequence length="224" mass="25438">MSMADWNGAPRPRSVALDGRYARLEPLEPKHSKDLLRSALEAGAEERFRYLFDQPPIDEKEFADWIERSAASTDPLFFAVVDKATGRAEGRQSLMRIDTTHGVIEIGNILWGPALARTRAATEAFYLFASYAFDQLGYRRLEWKCDDRNQPSKRAALRFGFIFEGVFRQHMVVKGENRDTAWFAITDTEWPGVSAGLQAWLDPANFDDEGGQGRRLEEFQGNEA</sequence>
<dbReference type="RefSeq" id="WP_026109545.1">
    <property type="nucleotide sequence ID" value="NZ_CAUUIR010000058.1"/>
</dbReference>
<dbReference type="Gene3D" id="3.40.630.30">
    <property type="match status" value="1"/>
</dbReference>
<keyword evidence="3" id="KW-0614">Plasmid</keyword>
<feature type="domain" description="N-acetyltransferase" evidence="1">
    <location>
        <begin position="22"/>
        <end position="179"/>
    </location>
</feature>
<dbReference type="InterPro" id="IPR000182">
    <property type="entry name" value="GNAT_dom"/>
</dbReference>
<accession>A0A084E9V5</accession>
<dbReference type="SUPFAM" id="SSF55729">
    <property type="entry name" value="Acyl-CoA N-acyltransferases (Nat)"/>
    <property type="match status" value="1"/>
</dbReference>
<evidence type="ECO:0000313" key="2">
    <source>
        <dbReference type="EMBL" id="KEZ14747.1"/>
    </source>
</evidence>
<dbReference type="PATRIC" id="fig|13690.10.peg.4793"/>
<reference evidence="3 5" key="2">
    <citation type="submission" date="2020-04" db="EMBL/GenBank/DDBJ databases">
        <title>The Whole Genome Analysis of High salt-tolerant Sphingobium yanoikuyae YC-XJ2 with Aryl organophosphorus flame retardants (aryl-OPFRs)-degrading capacity and characteristics of Related phosphotriesterase.</title>
        <authorList>
            <person name="Li X."/>
        </authorList>
    </citation>
    <scope>NUCLEOTIDE SEQUENCE [LARGE SCALE GENOMIC DNA]</scope>
    <source>
        <strain evidence="3 5">YC-XJ2</strain>
        <plasmid evidence="5">p-a-sy</plasmid>
        <plasmid evidence="3">p-A-Sy</plasmid>
    </source>
</reference>
<dbReference type="Proteomes" id="UP000028534">
    <property type="component" value="Unassembled WGS sequence"/>
</dbReference>
<geneLocation type="plasmid" evidence="5">
    <name>p-a-sy</name>
</geneLocation>
<dbReference type="InterPro" id="IPR051908">
    <property type="entry name" value="Ribosomal_N-acetyltransferase"/>
</dbReference>
<dbReference type="PROSITE" id="PS51186">
    <property type="entry name" value="GNAT"/>
    <property type="match status" value="1"/>
</dbReference>
<geneLocation type="plasmid" evidence="3">
    <name>p-A-Sy</name>
</geneLocation>
<organism evidence="2 4">
    <name type="scientific">Sphingobium yanoikuyae</name>
    <name type="common">Sphingomonas yanoikuyae</name>
    <dbReference type="NCBI Taxonomy" id="13690"/>
    <lineage>
        <taxon>Bacteria</taxon>
        <taxon>Pseudomonadati</taxon>
        <taxon>Pseudomonadota</taxon>
        <taxon>Alphaproteobacteria</taxon>
        <taxon>Sphingomonadales</taxon>
        <taxon>Sphingomonadaceae</taxon>
        <taxon>Sphingobium</taxon>
    </lineage>
</organism>
<dbReference type="EMBL" id="JGVR01000047">
    <property type="protein sequence ID" value="KEZ14747.1"/>
    <property type="molecule type" value="Genomic_DNA"/>
</dbReference>
<dbReference type="Pfam" id="PF13302">
    <property type="entry name" value="Acetyltransf_3"/>
    <property type="match status" value="1"/>
</dbReference>
<reference evidence="2 4" key="1">
    <citation type="submission" date="2014-03" db="EMBL/GenBank/DDBJ databases">
        <title>Genome sequence of Sphingobium yanoikuyae B1.</title>
        <authorList>
            <person name="Gan H.M."/>
            <person name="Gan H.Y."/>
            <person name="Savka M.A."/>
        </authorList>
    </citation>
    <scope>NUCLEOTIDE SEQUENCE [LARGE SCALE GENOMIC DNA]</scope>
    <source>
        <strain evidence="2 4">B1</strain>
    </source>
</reference>
<evidence type="ECO:0000313" key="4">
    <source>
        <dbReference type="Proteomes" id="UP000028534"/>
    </source>
</evidence>
<dbReference type="InterPro" id="IPR016181">
    <property type="entry name" value="Acyl_CoA_acyltransferase"/>
</dbReference>
<evidence type="ECO:0000259" key="1">
    <source>
        <dbReference type="PROSITE" id="PS51186"/>
    </source>
</evidence>
<proteinExistence type="predicted"/>
<evidence type="ECO:0000313" key="3">
    <source>
        <dbReference type="EMBL" id="QJR05631.1"/>
    </source>
</evidence>
<dbReference type="eggNOG" id="COG1670">
    <property type="taxonomic scope" value="Bacteria"/>
</dbReference>
<dbReference type="GO" id="GO:1990189">
    <property type="term" value="F:protein N-terminal-serine acetyltransferase activity"/>
    <property type="evidence" value="ECO:0007669"/>
    <property type="project" value="TreeGrafter"/>
</dbReference>
<dbReference type="PANTHER" id="PTHR43441">
    <property type="entry name" value="RIBOSOMAL-PROTEIN-SERINE ACETYLTRANSFERASE"/>
    <property type="match status" value="1"/>
</dbReference>
<dbReference type="PANTHER" id="PTHR43441:SF2">
    <property type="entry name" value="FAMILY ACETYLTRANSFERASE, PUTATIVE (AFU_ORTHOLOGUE AFUA_7G00850)-RELATED"/>
    <property type="match status" value="1"/>
</dbReference>